<dbReference type="PATRIC" id="fig|1444770.3.peg.557"/>
<name>Z9JL18_9GAMM</name>
<dbReference type="EMBL" id="JDSQ01000003">
    <property type="protein sequence ID" value="EWS79075.1"/>
    <property type="molecule type" value="Genomic_DNA"/>
</dbReference>
<dbReference type="Gene3D" id="3.40.50.150">
    <property type="entry name" value="Vaccinia Virus protein VP39"/>
    <property type="match status" value="1"/>
</dbReference>
<organism evidence="1 2">
    <name type="scientific">Xylella taiwanensis</name>
    <dbReference type="NCBI Taxonomy" id="1444770"/>
    <lineage>
        <taxon>Bacteria</taxon>
        <taxon>Pseudomonadati</taxon>
        <taxon>Pseudomonadota</taxon>
        <taxon>Gammaproteobacteria</taxon>
        <taxon>Lysobacterales</taxon>
        <taxon>Lysobacteraceae</taxon>
        <taxon>Xylella</taxon>
    </lineage>
</organism>
<dbReference type="RefSeq" id="WP_114867175.1">
    <property type="nucleotide sequence ID" value="NZ_CP053627.1"/>
</dbReference>
<sequence length="50" mass="5211">MSEYSGKGCTVLDLFVGSGATRIEAESGGVAAYGFESHPCVQRIAETKLS</sequence>
<dbReference type="InterPro" id="IPR029063">
    <property type="entry name" value="SAM-dependent_MTases_sf"/>
</dbReference>
<evidence type="ECO:0008006" key="3">
    <source>
        <dbReference type="Google" id="ProtNLM"/>
    </source>
</evidence>
<dbReference type="Proteomes" id="UP000020406">
    <property type="component" value="Unassembled WGS sequence"/>
</dbReference>
<dbReference type="GeneID" id="300797120"/>
<dbReference type="SUPFAM" id="SSF53335">
    <property type="entry name" value="S-adenosyl-L-methionine-dependent methyltransferases"/>
    <property type="match status" value="1"/>
</dbReference>
<evidence type="ECO:0000313" key="1">
    <source>
        <dbReference type="EMBL" id="EWS79075.1"/>
    </source>
</evidence>
<reference evidence="1 2" key="1">
    <citation type="journal article" date="2014" name="Genome Announc.">
        <title>Draft Genome Sequence of Xylella fastidiosa Pear Leaf Scorch Strain in Taiwan.</title>
        <authorList>
            <person name="Su C.C."/>
            <person name="Deng W.L."/>
            <person name="Jan F.J."/>
            <person name="Chang C.J."/>
            <person name="Huang H."/>
            <person name="Chen J."/>
        </authorList>
    </citation>
    <scope>NUCLEOTIDE SEQUENCE [LARGE SCALE GENOMIC DNA]</scope>
    <source>
        <strain evidence="1 2">PLS229</strain>
    </source>
</reference>
<dbReference type="AlphaFoldDB" id="Z9JL18"/>
<comment type="caution">
    <text evidence="1">The sequence shown here is derived from an EMBL/GenBank/DDBJ whole genome shotgun (WGS) entry which is preliminary data.</text>
</comment>
<accession>Z9JL18</accession>
<proteinExistence type="predicted"/>
<gene>
    <name evidence="1" type="ORF">AF72_02295</name>
</gene>
<evidence type="ECO:0000313" key="2">
    <source>
        <dbReference type="Proteomes" id="UP000020406"/>
    </source>
</evidence>
<protein>
    <recommendedName>
        <fullName evidence="3">DNA methylase N-4/N-6 domain-containing protein</fullName>
    </recommendedName>
</protein>